<name>A0A380TX75_ACIJO</name>
<gene>
    <name evidence="1" type="ORF">NCTC10308_01015</name>
</gene>
<accession>A0A380TX75</accession>
<dbReference type="InterPro" id="IPR010982">
    <property type="entry name" value="Lambda_DNA-bd_dom_sf"/>
</dbReference>
<dbReference type="InterPro" id="IPR001387">
    <property type="entry name" value="Cro/C1-type_HTH"/>
</dbReference>
<dbReference type="RefSeq" id="WP_035325689.1">
    <property type="nucleotide sequence ID" value="NZ_BBTB01000089.1"/>
</dbReference>
<dbReference type="AlphaFoldDB" id="A0A380TX75"/>
<dbReference type="GO" id="GO:0003677">
    <property type="term" value="F:DNA binding"/>
    <property type="evidence" value="ECO:0007669"/>
    <property type="project" value="InterPro"/>
</dbReference>
<evidence type="ECO:0008006" key="3">
    <source>
        <dbReference type="Google" id="ProtNLM"/>
    </source>
</evidence>
<dbReference type="Gene3D" id="1.10.260.40">
    <property type="entry name" value="lambda repressor-like DNA-binding domains"/>
    <property type="match status" value="1"/>
</dbReference>
<dbReference type="EMBL" id="UFRV01000006">
    <property type="protein sequence ID" value="SUT93240.1"/>
    <property type="molecule type" value="Genomic_DNA"/>
</dbReference>
<sequence length="79" mass="9123">MLKKPSKLGLCNKATTSYKLRVHSRITESLLEFKRASLEAYISQEQLTLLTAIDRSYLWRIESGEVNITVENSIKYLKC</sequence>
<dbReference type="Proteomes" id="UP000254227">
    <property type="component" value="Unassembled WGS sequence"/>
</dbReference>
<dbReference type="SUPFAM" id="SSF47413">
    <property type="entry name" value="lambda repressor-like DNA-binding domains"/>
    <property type="match status" value="1"/>
</dbReference>
<proteinExistence type="predicted"/>
<reference evidence="1 2" key="1">
    <citation type="submission" date="2018-06" db="EMBL/GenBank/DDBJ databases">
        <authorList>
            <consortium name="Pathogen Informatics"/>
            <person name="Doyle S."/>
        </authorList>
    </citation>
    <scope>NUCLEOTIDE SEQUENCE [LARGE SCALE GENOMIC DNA]</scope>
    <source>
        <strain evidence="1 2">NCTC10308</strain>
    </source>
</reference>
<evidence type="ECO:0000313" key="1">
    <source>
        <dbReference type="EMBL" id="SUT93240.1"/>
    </source>
</evidence>
<organism evidence="1 2">
    <name type="scientific">Acinetobacter johnsonii</name>
    <dbReference type="NCBI Taxonomy" id="40214"/>
    <lineage>
        <taxon>Bacteria</taxon>
        <taxon>Pseudomonadati</taxon>
        <taxon>Pseudomonadota</taxon>
        <taxon>Gammaproteobacteria</taxon>
        <taxon>Moraxellales</taxon>
        <taxon>Moraxellaceae</taxon>
        <taxon>Acinetobacter</taxon>
    </lineage>
</organism>
<dbReference type="CDD" id="cd00093">
    <property type="entry name" value="HTH_XRE"/>
    <property type="match status" value="1"/>
</dbReference>
<evidence type="ECO:0000313" key="2">
    <source>
        <dbReference type="Proteomes" id="UP000254227"/>
    </source>
</evidence>
<protein>
    <recommendedName>
        <fullName evidence="3">XRE family transcriptional regulator</fullName>
    </recommendedName>
</protein>